<comment type="subcellular location">
    <subcellularLocation>
        <location evidence="1">Nucleus</location>
    </subcellularLocation>
</comment>
<dbReference type="InterPro" id="IPR040706">
    <property type="entry name" value="Zf-MYST"/>
</dbReference>
<keyword evidence="8" id="KW-0007">Acetylation</keyword>
<evidence type="ECO:0000313" key="17">
    <source>
        <dbReference type="Proteomes" id="UP001163846"/>
    </source>
</evidence>
<dbReference type="GO" id="GO:0006355">
    <property type="term" value="P:regulation of DNA-templated transcription"/>
    <property type="evidence" value="ECO:0007669"/>
    <property type="project" value="InterPro"/>
</dbReference>
<sequence>MPVTHVVPISHQVALHTVLKHDRDEPVIILEESISEDEPRVYVHYVNLDKRNDEWVPKSSLQPMPSTSTSNGAGVSKKRKRVSSKVPNASVSRSRSAMSDGEGSREPDRTGEVEMTEEEYDLHHHKKINTKRNFERVCIGDWLIKTWYFSPYPLTENEDAESSLAPQEKSNSSASRIPGVYRITNRSHGRTSDMLAGGMGRLVEKEILYVCDMCFKYMTDASAWELHKRVCTINHPPGRKVYQRGAHTIWEVDGAKEKLYCQNLSLFGKLFIDIKTLFFDCDNFLFYILTDATTNNDHMLGFFSKEKVSYDDYNLACIITLPPFQRKGFGRLMIEFSYELSRRAGKTGTPERPLSDLGLRSYLAYWVSTLVRFFRKLLEVMPMSAGTAPLITQGTPPDFRSPSRELSSDESSASRRRKRNKGWQGEASEEEIVEDIDEKLASLRTFVTTRNTDGSASVHLKIQCTLADIADATNLRVDDAAFALNEMGMLKRWGKLSDEDSDEQLMVVLTREMVEKVVKERGVKDGLVLHLSHVKL</sequence>
<dbReference type="AlphaFoldDB" id="A0AA38P9I5"/>
<dbReference type="Gene3D" id="3.40.630.30">
    <property type="match status" value="1"/>
</dbReference>
<accession>A0AA38P9I5</accession>
<comment type="similarity">
    <text evidence="2">Belongs to the MYST (SAS/MOZ) family.</text>
</comment>
<dbReference type="GO" id="GO:0008270">
    <property type="term" value="F:zinc ion binding"/>
    <property type="evidence" value="ECO:0007669"/>
    <property type="project" value="UniProtKB-KW"/>
</dbReference>
<feature type="compositionally biased region" description="Polar residues" evidence="14">
    <location>
        <begin position="87"/>
        <end position="97"/>
    </location>
</feature>
<dbReference type="PROSITE" id="PS51726">
    <property type="entry name" value="MYST_HAT"/>
    <property type="match status" value="1"/>
</dbReference>
<dbReference type="InterPro" id="IPR036388">
    <property type="entry name" value="WH-like_DNA-bd_sf"/>
</dbReference>
<dbReference type="SUPFAM" id="SSF55729">
    <property type="entry name" value="Acyl-CoA N-acyltransferases (Nat)"/>
    <property type="match status" value="1"/>
</dbReference>
<dbReference type="GO" id="GO:0005634">
    <property type="term" value="C:nucleus"/>
    <property type="evidence" value="ECO:0007669"/>
    <property type="project" value="UniProtKB-SubCell"/>
</dbReference>
<keyword evidence="17" id="KW-1185">Reference proteome</keyword>
<keyword evidence="11" id="KW-0539">Nucleus</keyword>
<dbReference type="EC" id="2.3.1.48" evidence="3"/>
<dbReference type="Gene3D" id="1.10.10.10">
    <property type="entry name" value="Winged helix-like DNA-binding domain superfamily/Winged helix DNA-binding domain"/>
    <property type="match status" value="1"/>
</dbReference>
<reference evidence="16" key="1">
    <citation type="submission" date="2022-08" db="EMBL/GenBank/DDBJ databases">
        <authorList>
            <consortium name="DOE Joint Genome Institute"/>
            <person name="Min B."/>
            <person name="Riley R."/>
            <person name="Sierra-Patev S."/>
            <person name="Naranjo-Ortiz M."/>
            <person name="Looney B."/>
            <person name="Konkel Z."/>
            <person name="Slot J.C."/>
            <person name="Sakamoto Y."/>
            <person name="Steenwyk J.L."/>
            <person name="Rokas A."/>
            <person name="Carro J."/>
            <person name="Camarero S."/>
            <person name="Ferreira P."/>
            <person name="Molpeceres G."/>
            <person name="Ruiz-Duenas F.J."/>
            <person name="Serrano A."/>
            <person name="Henrissat B."/>
            <person name="Drula E."/>
            <person name="Hughes K.W."/>
            <person name="Mata J.L."/>
            <person name="Ishikawa N.K."/>
            <person name="Vargas-Isla R."/>
            <person name="Ushijima S."/>
            <person name="Smith C.A."/>
            <person name="Ahrendt S."/>
            <person name="Andreopoulos W."/>
            <person name="He G."/>
            <person name="Labutti K."/>
            <person name="Lipzen A."/>
            <person name="Ng V."/>
            <person name="Sandor L."/>
            <person name="Barry K."/>
            <person name="Martinez A.T."/>
            <person name="Xiao Y."/>
            <person name="Gibbons J.G."/>
            <person name="Terashima K."/>
            <person name="Hibbett D.S."/>
            <person name="Grigoriev I.V."/>
        </authorList>
    </citation>
    <scope>NUCLEOTIDE SEQUENCE</scope>
    <source>
        <strain evidence="16">TFB9207</strain>
    </source>
</reference>
<feature type="compositionally biased region" description="Basic and acidic residues" evidence="14">
    <location>
        <begin position="102"/>
        <end position="112"/>
    </location>
</feature>
<dbReference type="Pfam" id="PF01853">
    <property type="entry name" value="MOZ_SAS"/>
    <property type="match status" value="1"/>
</dbReference>
<gene>
    <name evidence="16" type="ORF">F5878DRAFT_660848</name>
</gene>
<feature type="compositionally biased region" description="Polar residues" evidence="14">
    <location>
        <begin position="59"/>
        <end position="73"/>
    </location>
</feature>
<dbReference type="GO" id="GO:0035267">
    <property type="term" value="C:NuA4 histone acetyltransferase complex"/>
    <property type="evidence" value="ECO:0007669"/>
    <property type="project" value="TreeGrafter"/>
</dbReference>
<evidence type="ECO:0000256" key="6">
    <source>
        <dbReference type="ARBA" id="ARBA00022771"/>
    </source>
</evidence>
<evidence type="ECO:0000256" key="2">
    <source>
        <dbReference type="ARBA" id="ARBA00010107"/>
    </source>
</evidence>
<dbReference type="PANTHER" id="PTHR10615">
    <property type="entry name" value="HISTONE ACETYLTRANSFERASE"/>
    <property type="match status" value="1"/>
</dbReference>
<dbReference type="InterPro" id="IPR025995">
    <property type="entry name" value="Tudor-knot"/>
</dbReference>
<evidence type="ECO:0000256" key="7">
    <source>
        <dbReference type="ARBA" id="ARBA00022833"/>
    </source>
</evidence>
<evidence type="ECO:0000256" key="3">
    <source>
        <dbReference type="ARBA" id="ARBA00013184"/>
    </source>
</evidence>
<dbReference type="Pfam" id="PF17772">
    <property type="entry name" value="zf-MYST"/>
    <property type="match status" value="1"/>
</dbReference>
<evidence type="ECO:0000256" key="1">
    <source>
        <dbReference type="ARBA" id="ARBA00004123"/>
    </source>
</evidence>
<feature type="region of interest" description="Disordered" evidence="14">
    <location>
        <begin position="389"/>
        <end position="428"/>
    </location>
</feature>
<evidence type="ECO:0000259" key="15">
    <source>
        <dbReference type="PROSITE" id="PS51726"/>
    </source>
</evidence>
<evidence type="ECO:0000256" key="10">
    <source>
        <dbReference type="ARBA" id="ARBA00023163"/>
    </source>
</evidence>
<name>A0AA38P9I5_9AGAR</name>
<feature type="region of interest" description="Disordered" evidence="14">
    <location>
        <begin position="56"/>
        <end position="118"/>
    </location>
</feature>
<dbReference type="Pfam" id="PF11717">
    <property type="entry name" value="Tudor-knot"/>
    <property type="match status" value="1"/>
</dbReference>
<evidence type="ECO:0000313" key="16">
    <source>
        <dbReference type="EMBL" id="KAJ3838819.1"/>
    </source>
</evidence>
<feature type="domain" description="MYST-type HAT" evidence="15">
    <location>
        <begin position="129"/>
        <end position="536"/>
    </location>
</feature>
<evidence type="ECO:0000256" key="14">
    <source>
        <dbReference type="SAM" id="MobiDB-lite"/>
    </source>
</evidence>
<comment type="caution">
    <text evidence="16">The sequence shown here is derived from an EMBL/GenBank/DDBJ whole genome shotgun (WGS) entry which is preliminary data.</text>
</comment>
<keyword evidence="9" id="KW-0805">Transcription regulation</keyword>
<keyword evidence="10" id="KW-0804">Transcription</keyword>
<evidence type="ECO:0000256" key="4">
    <source>
        <dbReference type="ARBA" id="ARBA00022679"/>
    </source>
</evidence>
<evidence type="ECO:0000256" key="8">
    <source>
        <dbReference type="ARBA" id="ARBA00022990"/>
    </source>
</evidence>
<keyword evidence="4" id="KW-0808">Transferase</keyword>
<keyword evidence="5" id="KW-0479">Metal-binding</keyword>
<organism evidence="16 17">
    <name type="scientific">Lentinula raphanica</name>
    <dbReference type="NCBI Taxonomy" id="153919"/>
    <lineage>
        <taxon>Eukaryota</taxon>
        <taxon>Fungi</taxon>
        <taxon>Dikarya</taxon>
        <taxon>Basidiomycota</taxon>
        <taxon>Agaricomycotina</taxon>
        <taxon>Agaricomycetes</taxon>
        <taxon>Agaricomycetidae</taxon>
        <taxon>Agaricales</taxon>
        <taxon>Marasmiineae</taxon>
        <taxon>Omphalotaceae</taxon>
        <taxon>Lentinula</taxon>
    </lineage>
</organism>
<dbReference type="PANTHER" id="PTHR10615:SF219">
    <property type="entry name" value="HISTONE ACETYLTRANSFERASE KAT5"/>
    <property type="match status" value="1"/>
</dbReference>
<evidence type="ECO:0000256" key="5">
    <source>
        <dbReference type="ARBA" id="ARBA00022723"/>
    </source>
</evidence>
<evidence type="ECO:0000256" key="11">
    <source>
        <dbReference type="ARBA" id="ARBA00023242"/>
    </source>
</evidence>
<dbReference type="SUPFAM" id="SSF54160">
    <property type="entry name" value="Chromo domain-like"/>
    <property type="match status" value="1"/>
</dbReference>
<keyword evidence="7" id="KW-0862">Zinc</keyword>
<dbReference type="InterPro" id="IPR016181">
    <property type="entry name" value="Acyl_CoA_acyltransferase"/>
</dbReference>
<dbReference type="InterPro" id="IPR002717">
    <property type="entry name" value="HAT_MYST-type"/>
</dbReference>
<dbReference type="Proteomes" id="UP001163846">
    <property type="component" value="Unassembled WGS sequence"/>
</dbReference>
<dbReference type="InterPro" id="IPR016197">
    <property type="entry name" value="Chromo-like_dom_sf"/>
</dbReference>
<dbReference type="GO" id="GO:0046972">
    <property type="term" value="F:histone H4K16 acetyltransferase activity"/>
    <property type="evidence" value="ECO:0007669"/>
    <property type="project" value="TreeGrafter"/>
</dbReference>
<keyword evidence="12" id="KW-0012">Acyltransferase</keyword>
<dbReference type="InterPro" id="IPR050603">
    <property type="entry name" value="MYST_HAT"/>
</dbReference>
<dbReference type="EMBL" id="MU806162">
    <property type="protein sequence ID" value="KAJ3838819.1"/>
    <property type="molecule type" value="Genomic_DNA"/>
</dbReference>
<feature type="active site" description="Proton donor/acceptor" evidence="13">
    <location>
        <position position="351"/>
    </location>
</feature>
<dbReference type="Gene3D" id="3.30.60.60">
    <property type="entry name" value="N-acetyl transferase-like"/>
    <property type="match status" value="1"/>
</dbReference>
<keyword evidence="6" id="KW-0863">Zinc-finger</keyword>
<dbReference type="Gene3D" id="2.30.30.140">
    <property type="match status" value="1"/>
</dbReference>
<evidence type="ECO:0000256" key="12">
    <source>
        <dbReference type="ARBA" id="ARBA00023315"/>
    </source>
</evidence>
<dbReference type="FunFam" id="3.40.630.30:FF:000156">
    <property type="entry name" value="Histone acetyltransferase"/>
    <property type="match status" value="1"/>
</dbReference>
<proteinExistence type="inferred from homology"/>
<evidence type="ECO:0000256" key="13">
    <source>
        <dbReference type="PIRSR" id="PIRSR602717-51"/>
    </source>
</evidence>
<evidence type="ECO:0000256" key="9">
    <source>
        <dbReference type="ARBA" id="ARBA00023015"/>
    </source>
</evidence>
<protein>
    <recommendedName>
        <fullName evidence="3">histone acetyltransferase</fullName>
        <ecNumber evidence="3">2.3.1.48</ecNumber>
    </recommendedName>
</protein>